<dbReference type="InterPro" id="IPR051647">
    <property type="entry name" value="Mediator_comp_sub12"/>
</dbReference>
<dbReference type="GO" id="GO:0003713">
    <property type="term" value="F:transcription coactivator activity"/>
    <property type="evidence" value="ECO:0007669"/>
    <property type="project" value="TreeGrafter"/>
</dbReference>
<evidence type="ECO:0000256" key="2">
    <source>
        <dbReference type="SAM" id="MobiDB-lite"/>
    </source>
</evidence>
<sequence length="620" mass="65405">MMEFTTLEESMSSLPVTFGKPPLAADTTSAKSGLSSIPTTNQTLLTQATIPNSVLDYPTLSSTIPSSSVGSNPFNTAGMLNSAFSTTFSTPLNAPTPTVTATTTTTTTKSAAPGMSSSFLDASQMQEFQNFKRQSMLQQKQQALLMQLQQGISQPQGQGQQSSSLETNSVWTTASSSKTDNKDSFFNMKMAMSRTTSPLSSAFISESTNGLTEENNGVSDMLSIDLDGNEATMSTAAPSTADTPLAPKKRGRSRKTTGEAAGTLHSIPTSSQSNSPEPSPKTRAADLPPSPLPAPTPAPLQFAIPSTSSTSDTASSAAAAAATVQYMLFQQRQQQQFQQHQQQLQQQQKQAILARQRPRIQKLIPSRGPVEGASDVQHYGPETMTCRLPPRKFPGPVLVKTHNPLNALAASSTAAAAAAAAATRATSGKGDVQNNELARTMVQLFRGPSNHVQNGNSLFMSSGGGDVGILFEYEEGKGDRDLIALALQVLGMKMNGRVEPPHQVALRIMGTEAAASEIATGQIGSSSRGMLQMPTQQQHPQQPLLGFGSLQPNGLHSNALVLQGHRHHRQQQQGSFSGVQPQSSSMLNGSILGSTGMLGFGSFLNSMNGSNNSSNSSNNN</sequence>
<feature type="compositionally biased region" description="Polar residues" evidence="2">
    <location>
        <begin position="266"/>
        <end position="276"/>
    </location>
</feature>
<dbReference type="EMBL" id="JAAAHW010007583">
    <property type="protein sequence ID" value="KAF9947346.1"/>
    <property type="molecule type" value="Genomic_DNA"/>
</dbReference>
<dbReference type="PANTHER" id="PTHR46007:SF8">
    <property type="entry name" value="C2H2-TYPE DOMAIN-CONTAINING PROTEIN"/>
    <property type="match status" value="1"/>
</dbReference>
<comment type="caution">
    <text evidence="3">The sequence shown here is derived from an EMBL/GenBank/DDBJ whole genome shotgun (WGS) entry which is preliminary data.</text>
</comment>
<evidence type="ECO:0000313" key="3">
    <source>
        <dbReference type="EMBL" id="KAF9947346.1"/>
    </source>
</evidence>
<feature type="region of interest" description="Disordered" evidence="2">
    <location>
        <begin position="154"/>
        <end position="182"/>
    </location>
</feature>
<keyword evidence="1" id="KW-0175">Coiled coil</keyword>
<evidence type="ECO:0000313" key="4">
    <source>
        <dbReference type="Proteomes" id="UP000749646"/>
    </source>
</evidence>
<dbReference type="OrthoDB" id="71307at2759"/>
<feature type="non-terminal residue" evidence="3">
    <location>
        <position position="620"/>
    </location>
</feature>
<feature type="compositionally biased region" description="Polar residues" evidence="2">
    <location>
        <begin position="165"/>
        <end position="178"/>
    </location>
</feature>
<reference evidence="3" key="1">
    <citation type="journal article" date="2020" name="Fungal Divers.">
        <title>Resolving the Mortierellaceae phylogeny through synthesis of multi-gene phylogenetics and phylogenomics.</title>
        <authorList>
            <person name="Vandepol N."/>
            <person name="Liber J."/>
            <person name="Desiro A."/>
            <person name="Na H."/>
            <person name="Kennedy M."/>
            <person name="Barry K."/>
            <person name="Grigoriev I.V."/>
            <person name="Miller A.N."/>
            <person name="O'Donnell K."/>
            <person name="Stajich J.E."/>
            <person name="Bonito G."/>
        </authorList>
    </citation>
    <scope>NUCLEOTIDE SEQUENCE</scope>
    <source>
        <strain evidence="3">MES-2147</strain>
    </source>
</reference>
<protein>
    <submittedName>
        <fullName evidence="3">Uncharacterized protein</fullName>
    </submittedName>
</protein>
<feature type="region of interest" description="Disordered" evidence="2">
    <location>
        <begin position="95"/>
        <end position="114"/>
    </location>
</feature>
<dbReference type="GO" id="GO:0045944">
    <property type="term" value="P:positive regulation of transcription by RNA polymerase II"/>
    <property type="evidence" value="ECO:0007669"/>
    <property type="project" value="TreeGrafter"/>
</dbReference>
<feature type="compositionally biased region" description="Low complexity" evidence="2">
    <location>
        <begin position="95"/>
        <end position="113"/>
    </location>
</feature>
<evidence type="ECO:0000256" key="1">
    <source>
        <dbReference type="SAM" id="Coils"/>
    </source>
</evidence>
<keyword evidence="4" id="KW-1185">Reference proteome</keyword>
<name>A0A9P6ITI6_9FUNG</name>
<dbReference type="Proteomes" id="UP000749646">
    <property type="component" value="Unassembled WGS sequence"/>
</dbReference>
<dbReference type="GO" id="GO:0016592">
    <property type="term" value="C:mediator complex"/>
    <property type="evidence" value="ECO:0007669"/>
    <property type="project" value="TreeGrafter"/>
</dbReference>
<dbReference type="AlphaFoldDB" id="A0A9P6ITI6"/>
<feature type="compositionally biased region" description="Low complexity" evidence="2">
    <location>
        <begin position="154"/>
        <end position="164"/>
    </location>
</feature>
<feature type="region of interest" description="Disordered" evidence="2">
    <location>
        <begin position="233"/>
        <end position="311"/>
    </location>
</feature>
<dbReference type="PANTHER" id="PTHR46007">
    <property type="entry name" value="MEDIATOR OF RNA POLYMERASE II TRANSCRIPTION SUBUNIT 12"/>
    <property type="match status" value="1"/>
</dbReference>
<proteinExistence type="predicted"/>
<organism evidence="3 4">
    <name type="scientific">Modicella reniformis</name>
    <dbReference type="NCBI Taxonomy" id="1440133"/>
    <lineage>
        <taxon>Eukaryota</taxon>
        <taxon>Fungi</taxon>
        <taxon>Fungi incertae sedis</taxon>
        <taxon>Mucoromycota</taxon>
        <taxon>Mortierellomycotina</taxon>
        <taxon>Mortierellomycetes</taxon>
        <taxon>Mortierellales</taxon>
        <taxon>Mortierellaceae</taxon>
        <taxon>Modicella</taxon>
    </lineage>
</organism>
<feature type="compositionally biased region" description="Polar residues" evidence="2">
    <location>
        <begin position="233"/>
        <end position="242"/>
    </location>
</feature>
<feature type="coiled-coil region" evidence="1">
    <location>
        <begin position="330"/>
        <end position="357"/>
    </location>
</feature>
<gene>
    <name evidence="3" type="ORF">BGZ65_008879</name>
</gene>
<feature type="compositionally biased region" description="Pro residues" evidence="2">
    <location>
        <begin position="288"/>
        <end position="298"/>
    </location>
</feature>
<accession>A0A9P6ITI6</accession>